<dbReference type="HOGENOM" id="CLU_1804879_0_0_6"/>
<accession>A3QAI6</accession>
<evidence type="ECO:0000313" key="3">
    <source>
        <dbReference type="Proteomes" id="UP000001558"/>
    </source>
</evidence>
<sequence length="143" mass="16332">MAKEKNSVNVSHEHAKPILKFLFSKYDSRHKDDSALNSYPFTPHHLYPELSAELIELIHTIKDKHNLAETNQTVLDTVLNGFVKNDLLKSDDYVVFNFTPRGYKFALKYSSTFRYLWKYHPATLWAALSCIIAGAGVVATLTQ</sequence>
<keyword evidence="1" id="KW-0812">Transmembrane</keyword>
<evidence type="ECO:0000256" key="1">
    <source>
        <dbReference type="SAM" id="Phobius"/>
    </source>
</evidence>
<dbReference type="KEGG" id="slo:Shew_0612"/>
<name>A3QAI6_SHELP</name>
<keyword evidence="1" id="KW-1133">Transmembrane helix</keyword>
<dbReference type="EMBL" id="CP000606">
    <property type="protein sequence ID" value="ABO22484.1"/>
    <property type="molecule type" value="Genomic_DNA"/>
</dbReference>
<keyword evidence="3" id="KW-1185">Reference proteome</keyword>
<keyword evidence="1" id="KW-0472">Membrane</keyword>
<protein>
    <submittedName>
        <fullName evidence="2">Uncharacterized protein</fullName>
    </submittedName>
</protein>
<feature type="transmembrane region" description="Helical" evidence="1">
    <location>
        <begin position="122"/>
        <end position="141"/>
    </location>
</feature>
<organism evidence="2 3">
    <name type="scientific">Shewanella loihica (strain ATCC BAA-1088 / PV-4)</name>
    <dbReference type="NCBI Taxonomy" id="323850"/>
    <lineage>
        <taxon>Bacteria</taxon>
        <taxon>Pseudomonadati</taxon>
        <taxon>Pseudomonadota</taxon>
        <taxon>Gammaproteobacteria</taxon>
        <taxon>Alteromonadales</taxon>
        <taxon>Shewanellaceae</taxon>
        <taxon>Shewanella</taxon>
    </lineage>
</organism>
<dbReference type="RefSeq" id="WP_011864418.1">
    <property type="nucleotide sequence ID" value="NC_009092.1"/>
</dbReference>
<dbReference type="AlphaFoldDB" id="A3QAI6"/>
<evidence type="ECO:0000313" key="2">
    <source>
        <dbReference type="EMBL" id="ABO22484.1"/>
    </source>
</evidence>
<gene>
    <name evidence="2" type="ordered locus">Shew_0612</name>
</gene>
<proteinExistence type="predicted"/>
<reference evidence="2 3" key="1">
    <citation type="submission" date="2007-03" db="EMBL/GenBank/DDBJ databases">
        <title>Complete sequence of Shewanella loihica PV-4.</title>
        <authorList>
            <consortium name="US DOE Joint Genome Institute"/>
            <person name="Copeland A."/>
            <person name="Lucas S."/>
            <person name="Lapidus A."/>
            <person name="Barry K."/>
            <person name="Detter J.C."/>
            <person name="Glavina del Rio T."/>
            <person name="Hammon N."/>
            <person name="Israni S."/>
            <person name="Dalin E."/>
            <person name="Tice H."/>
            <person name="Pitluck S."/>
            <person name="Chain P."/>
            <person name="Malfatti S."/>
            <person name="Shin M."/>
            <person name="Vergez L."/>
            <person name="Schmutz J."/>
            <person name="Larimer F."/>
            <person name="Land M."/>
            <person name="Hauser L."/>
            <person name="Kyrpides N."/>
            <person name="Mikhailova N."/>
            <person name="Romine M.F."/>
            <person name="Serres G."/>
            <person name="Fredrickson J."/>
            <person name="Tiedje J."/>
            <person name="Richardson P."/>
        </authorList>
    </citation>
    <scope>NUCLEOTIDE SEQUENCE [LARGE SCALE GENOMIC DNA]</scope>
    <source>
        <strain evidence="3">ATCC BAA-1088 / PV-4</strain>
    </source>
</reference>
<dbReference type="Proteomes" id="UP000001558">
    <property type="component" value="Chromosome"/>
</dbReference>